<dbReference type="InterPro" id="IPR051599">
    <property type="entry name" value="Cell_Envelope_Assoc"/>
</dbReference>
<evidence type="ECO:0000259" key="1">
    <source>
        <dbReference type="Pfam" id="PF02698"/>
    </source>
</evidence>
<gene>
    <name evidence="2" type="ORF">C8J48_0259</name>
</gene>
<keyword evidence="3" id="KW-1185">Reference proteome</keyword>
<dbReference type="OrthoDB" id="9782395at2"/>
<dbReference type="Proteomes" id="UP000241639">
    <property type="component" value="Unassembled WGS sequence"/>
</dbReference>
<dbReference type="PROSITE" id="PS51257">
    <property type="entry name" value="PROKAR_LIPOPROTEIN"/>
    <property type="match status" value="1"/>
</dbReference>
<feature type="domain" description="DUF218" evidence="1">
    <location>
        <begin position="42"/>
        <end position="173"/>
    </location>
</feature>
<dbReference type="Gene3D" id="3.40.50.620">
    <property type="entry name" value="HUPs"/>
    <property type="match status" value="1"/>
</dbReference>
<dbReference type="Pfam" id="PF02698">
    <property type="entry name" value="DUF218"/>
    <property type="match status" value="1"/>
</dbReference>
<evidence type="ECO:0000313" key="3">
    <source>
        <dbReference type="Proteomes" id="UP000241639"/>
    </source>
</evidence>
<comment type="caution">
    <text evidence="2">The sequence shown here is derived from an EMBL/GenBank/DDBJ whole genome shotgun (WGS) entry which is preliminary data.</text>
</comment>
<dbReference type="EMBL" id="PZZP01000001">
    <property type="protein sequence ID" value="PTM57708.1"/>
    <property type="molecule type" value="Genomic_DNA"/>
</dbReference>
<protein>
    <submittedName>
        <fullName evidence="2">Uncharacterized SAM-binding protein YcdF (DUF218 family)</fullName>
    </submittedName>
</protein>
<dbReference type="InterPro" id="IPR003848">
    <property type="entry name" value="DUF218"/>
</dbReference>
<organism evidence="2 3">
    <name type="scientific">Desmospora activa DSM 45169</name>
    <dbReference type="NCBI Taxonomy" id="1121389"/>
    <lineage>
        <taxon>Bacteria</taxon>
        <taxon>Bacillati</taxon>
        <taxon>Bacillota</taxon>
        <taxon>Bacilli</taxon>
        <taxon>Bacillales</taxon>
        <taxon>Thermoactinomycetaceae</taxon>
        <taxon>Desmospora</taxon>
    </lineage>
</organism>
<reference evidence="2 3" key="1">
    <citation type="submission" date="2018-04" db="EMBL/GenBank/DDBJ databases">
        <title>Genomic Encyclopedia of Archaeal and Bacterial Type Strains, Phase II (KMG-II): from individual species to whole genera.</title>
        <authorList>
            <person name="Goeker M."/>
        </authorList>
    </citation>
    <scope>NUCLEOTIDE SEQUENCE [LARGE SCALE GENOMIC DNA]</scope>
    <source>
        <strain evidence="2 3">DSM 45169</strain>
    </source>
</reference>
<accession>A0A2T4Z735</accession>
<dbReference type="PANTHER" id="PTHR30336">
    <property type="entry name" value="INNER MEMBRANE PROTEIN, PROBABLE PERMEASE"/>
    <property type="match status" value="1"/>
</dbReference>
<dbReference type="GO" id="GO:0005886">
    <property type="term" value="C:plasma membrane"/>
    <property type="evidence" value="ECO:0007669"/>
    <property type="project" value="TreeGrafter"/>
</dbReference>
<dbReference type="PANTHER" id="PTHR30336:SF20">
    <property type="entry name" value="DUF218 DOMAIN-CONTAINING PROTEIN"/>
    <property type="match status" value="1"/>
</dbReference>
<dbReference type="CDD" id="cd06259">
    <property type="entry name" value="YdcF-like"/>
    <property type="match status" value="1"/>
</dbReference>
<dbReference type="RefSeq" id="WP_107724587.1">
    <property type="nucleotide sequence ID" value="NZ_PZZP01000001.1"/>
</dbReference>
<evidence type="ECO:0000313" key="2">
    <source>
        <dbReference type="EMBL" id="PTM57708.1"/>
    </source>
</evidence>
<proteinExistence type="predicted"/>
<dbReference type="InterPro" id="IPR014729">
    <property type="entry name" value="Rossmann-like_a/b/a_fold"/>
</dbReference>
<name>A0A2T4Z735_9BACL</name>
<sequence>MRKIVLITVCLLLGCLFIGWIYLWSLVSQYDEQTDPSAKREVAIVLGAALWDGEPSPALRERLEAALQLYEDGLVARIILSGGEGNDGISEAEGMKRYLTARGVPADDLLLEEEAANTQENLSFSQAILKEAGLTEVYIVTHDYHMYRAMKIAAELQLEAQPVSVHSRVLFKPYHKTRESLALIKYYLVNG</sequence>
<dbReference type="AlphaFoldDB" id="A0A2T4Z735"/>